<evidence type="ECO:0000313" key="2">
    <source>
        <dbReference type="Proteomes" id="UP000023152"/>
    </source>
</evidence>
<reference evidence="1 2" key="1">
    <citation type="journal article" date="2013" name="Curr. Biol.">
        <title>The Genome of the Foraminiferan Reticulomyxa filosa.</title>
        <authorList>
            <person name="Glockner G."/>
            <person name="Hulsmann N."/>
            <person name="Schleicher M."/>
            <person name="Noegel A.A."/>
            <person name="Eichinger L."/>
            <person name="Gallinger C."/>
            <person name="Pawlowski J."/>
            <person name="Sierra R."/>
            <person name="Euteneuer U."/>
            <person name="Pillet L."/>
            <person name="Moustafa A."/>
            <person name="Platzer M."/>
            <person name="Groth M."/>
            <person name="Szafranski K."/>
            <person name="Schliwa M."/>
        </authorList>
    </citation>
    <scope>NUCLEOTIDE SEQUENCE [LARGE SCALE GENOMIC DNA]</scope>
</reference>
<evidence type="ECO:0000313" key="1">
    <source>
        <dbReference type="EMBL" id="ETN99286.1"/>
    </source>
</evidence>
<gene>
    <name evidence="1" type="ORF">RFI_38195</name>
</gene>
<protein>
    <submittedName>
        <fullName evidence="1">Protein kinase</fullName>
    </submittedName>
</protein>
<dbReference type="Proteomes" id="UP000023152">
    <property type="component" value="Unassembled WGS sequence"/>
</dbReference>
<proteinExistence type="predicted"/>
<dbReference type="InterPro" id="IPR015915">
    <property type="entry name" value="Kelch-typ_b-propeller"/>
</dbReference>
<sequence length="137" mass="16510">MILFCEKIGLLIKYDEEKNAFEFFDLPICDNIKKYNKYAYLHFNNYIFLFGGYHVDINVNISISRLIYKYIINEKIWTKMNQELPLCLADSIALLNKNYIYIIGGSNESFTLYFNFFYPRGKNFQQLFLYMLFKSFI</sequence>
<dbReference type="AlphaFoldDB" id="X6LDS8"/>
<name>X6LDS8_RETFI</name>
<dbReference type="SUPFAM" id="SSF117281">
    <property type="entry name" value="Kelch motif"/>
    <property type="match status" value="1"/>
</dbReference>
<organism evidence="1 2">
    <name type="scientific">Reticulomyxa filosa</name>
    <dbReference type="NCBI Taxonomy" id="46433"/>
    <lineage>
        <taxon>Eukaryota</taxon>
        <taxon>Sar</taxon>
        <taxon>Rhizaria</taxon>
        <taxon>Retaria</taxon>
        <taxon>Foraminifera</taxon>
        <taxon>Monothalamids</taxon>
        <taxon>Reticulomyxidae</taxon>
        <taxon>Reticulomyxa</taxon>
    </lineage>
</organism>
<comment type="caution">
    <text evidence="1">The sequence shown here is derived from an EMBL/GenBank/DDBJ whole genome shotgun (WGS) entry which is preliminary data.</text>
</comment>
<accession>X6LDS8</accession>
<keyword evidence="1" id="KW-0418">Kinase</keyword>
<dbReference type="GO" id="GO:0016301">
    <property type="term" value="F:kinase activity"/>
    <property type="evidence" value="ECO:0007669"/>
    <property type="project" value="UniProtKB-KW"/>
</dbReference>
<dbReference type="EMBL" id="ASPP01044404">
    <property type="protein sequence ID" value="ETN99286.1"/>
    <property type="molecule type" value="Genomic_DNA"/>
</dbReference>
<keyword evidence="2" id="KW-1185">Reference proteome</keyword>
<dbReference type="Gene3D" id="2.120.10.80">
    <property type="entry name" value="Kelch-type beta propeller"/>
    <property type="match status" value="1"/>
</dbReference>
<keyword evidence="1" id="KW-0808">Transferase</keyword>